<dbReference type="AlphaFoldDB" id="A0AA39M933"/>
<sequence length="202" mass="22704">MKFRFVGGMNCPDWILAEIAEFSKITAIRFRVWCSVVADHIKLGDRQWGEDHLKRLNPDGHIEERMVRGMIAALLFVFEKAAKYRCSPADLELEMQQLGLPSEHCKQMQKVYAVQKDDLCAAAAEQIHKEPSFSIASHTTDSVDGAKVPLSFPTDPKPSFQVHLLKLHTSGGDRVEVAMSAEKLRVLKRELQVAAKTLAKFS</sequence>
<protein>
    <recommendedName>
        <fullName evidence="3">COMM domain-containing protein</fullName>
    </recommendedName>
</protein>
<dbReference type="Proteomes" id="UP001175271">
    <property type="component" value="Unassembled WGS sequence"/>
</dbReference>
<evidence type="ECO:0000313" key="1">
    <source>
        <dbReference type="EMBL" id="KAK0425253.1"/>
    </source>
</evidence>
<dbReference type="Pfam" id="PF21672">
    <property type="entry name" value="COMM_HN"/>
    <property type="match status" value="1"/>
</dbReference>
<proteinExistence type="predicted"/>
<dbReference type="PANTHER" id="PTHR16231:SF4">
    <property type="entry name" value="COMM DOMAIN-CONTAINING PROTEIN 4"/>
    <property type="match status" value="1"/>
</dbReference>
<dbReference type="InterPro" id="IPR047155">
    <property type="entry name" value="COMMD4/6/7/8"/>
</dbReference>
<gene>
    <name evidence="1" type="ORF">QR680_009104</name>
</gene>
<reference evidence="1" key="1">
    <citation type="submission" date="2023-06" db="EMBL/GenBank/DDBJ databases">
        <title>Genomic analysis of the entomopathogenic nematode Steinernema hermaphroditum.</title>
        <authorList>
            <person name="Schwarz E.M."/>
            <person name="Heppert J.K."/>
            <person name="Baniya A."/>
            <person name="Schwartz H.T."/>
            <person name="Tan C.-H."/>
            <person name="Antoshechkin I."/>
            <person name="Sternberg P.W."/>
            <person name="Goodrich-Blair H."/>
            <person name="Dillman A.R."/>
        </authorList>
    </citation>
    <scope>NUCLEOTIDE SEQUENCE</scope>
    <source>
        <strain evidence="1">PS9179</strain>
        <tissue evidence="1">Whole animal</tissue>
    </source>
</reference>
<comment type="caution">
    <text evidence="1">The sequence shown here is derived from an EMBL/GenBank/DDBJ whole genome shotgun (WGS) entry which is preliminary data.</text>
</comment>
<dbReference type="PANTHER" id="PTHR16231">
    <property type="entry name" value="COMM DOMAIN-CONTAINING PROTEIN 4-8 FAMILY MEMBER"/>
    <property type="match status" value="1"/>
</dbReference>
<organism evidence="1 2">
    <name type="scientific">Steinernema hermaphroditum</name>
    <dbReference type="NCBI Taxonomy" id="289476"/>
    <lineage>
        <taxon>Eukaryota</taxon>
        <taxon>Metazoa</taxon>
        <taxon>Ecdysozoa</taxon>
        <taxon>Nematoda</taxon>
        <taxon>Chromadorea</taxon>
        <taxon>Rhabditida</taxon>
        <taxon>Tylenchina</taxon>
        <taxon>Panagrolaimomorpha</taxon>
        <taxon>Strongyloidoidea</taxon>
        <taxon>Steinernematidae</taxon>
        <taxon>Steinernema</taxon>
    </lineage>
</organism>
<accession>A0AA39M933</accession>
<dbReference type="EMBL" id="JAUCMV010000001">
    <property type="protein sequence ID" value="KAK0425253.1"/>
    <property type="molecule type" value="Genomic_DNA"/>
</dbReference>
<evidence type="ECO:0008006" key="3">
    <source>
        <dbReference type="Google" id="ProtNLM"/>
    </source>
</evidence>
<evidence type="ECO:0000313" key="2">
    <source>
        <dbReference type="Proteomes" id="UP001175271"/>
    </source>
</evidence>
<keyword evidence="2" id="KW-1185">Reference proteome</keyword>
<name>A0AA39M933_9BILA</name>